<protein>
    <recommendedName>
        <fullName evidence="3">Histidine kinase domain-containing protein</fullName>
    </recommendedName>
</protein>
<feature type="domain" description="Histidine kinase" evidence="3">
    <location>
        <begin position="147"/>
        <end position="393"/>
    </location>
</feature>
<dbReference type="SMART" id="SM00387">
    <property type="entry name" value="HATPase_c"/>
    <property type="match status" value="1"/>
</dbReference>
<reference evidence="4 5" key="1">
    <citation type="submission" date="2011-07" db="EMBL/GenBank/DDBJ databases">
        <authorList>
            <person name="Coyne R."/>
            <person name="Brami D."/>
            <person name="Johnson J."/>
            <person name="Hostetler J."/>
            <person name="Hannick L."/>
            <person name="Clark T."/>
            <person name="Cassidy-Hanley D."/>
            <person name="Inman J."/>
        </authorList>
    </citation>
    <scope>NUCLEOTIDE SEQUENCE [LARGE SCALE GENOMIC DNA]</scope>
    <source>
        <strain evidence="4 5">G5</strain>
    </source>
</reference>
<keyword evidence="2" id="KW-0472">Membrane</keyword>
<keyword evidence="2" id="KW-0812">Transmembrane</keyword>
<evidence type="ECO:0000313" key="5">
    <source>
        <dbReference type="Proteomes" id="UP000008983"/>
    </source>
</evidence>
<dbReference type="GeneID" id="14906036"/>
<dbReference type="InterPro" id="IPR005467">
    <property type="entry name" value="His_kinase_dom"/>
</dbReference>
<keyword evidence="2" id="KW-1133">Transmembrane helix</keyword>
<evidence type="ECO:0000259" key="3">
    <source>
        <dbReference type="PROSITE" id="PS50109"/>
    </source>
</evidence>
<feature type="transmembrane region" description="Helical" evidence="2">
    <location>
        <begin position="122"/>
        <end position="139"/>
    </location>
</feature>
<evidence type="ECO:0000313" key="4">
    <source>
        <dbReference type="EMBL" id="EGR29929.1"/>
    </source>
</evidence>
<keyword evidence="5" id="KW-1185">Reference proteome</keyword>
<evidence type="ECO:0000256" key="1">
    <source>
        <dbReference type="ARBA" id="ARBA00022553"/>
    </source>
</evidence>
<dbReference type="InterPro" id="IPR050956">
    <property type="entry name" value="2C_system_His_kinase"/>
</dbReference>
<dbReference type="InParanoid" id="G0QXX7"/>
<organism evidence="4 5">
    <name type="scientific">Ichthyophthirius multifiliis</name>
    <name type="common">White spot disease agent</name>
    <name type="synonym">Ich</name>
    <dbReference type="NCBI Taxonomy" id="5932"/>
    <lineage>
        <taxon>Eukaryota</taxon>
        <taxon>Sar</taxon>
        <taxon>Alveolata</taxon>
        <taxon>Ciliophora</taxon>
        <taxon>Intramacronucleata</taxon>
        <taxon>Oligohymenophorea</taxon>
        <taxon>Hymenostomatida</taxon>
        <taxon>Ophryoglenina</taxon>
        <taxon>Ichthyophthirius</taxon>
    </lineage>
</organism>
<proteinExistence type="predicted"/>
<dbReference type="InterPro" id="IPR036890">
    <property type="entry name" value="HATPase_C_sf"/>
</dbReference>
<dbReference type="PROSITE" id="PS50109">
    <property type="entry name" value="HIS_KIN"/>
    <property type="match status" value="1"/>
</dbReference>
<dbReference type="eggNOG" id="KOG0519">
    <property type="taxonomic scope" value="Eukaryota"/>
</dbReference>
<dbReference type="Proteomes" id="UP000008983">
    <property type="component" value="Unassembled WGS sequence"/>
</dbReference>
<keyword evidence="1" id="KW-0597">Phosphoprotein</keyword>
<dbReference type="SUPFAM" id="SSF55874">
    <property type="entry name" value="ATPase domain of HSP90 chaperone/DNA topoisomerase II/histidine kinase"/>
    <property type="match status" value="1"/>
</dbReference>
<dbReference type="PANTHER" id="PTHR43719:SF28">
    <property type="entry name" value="PEROXIDE STRESS-ACTIVATED HISTIDINE KINASE MAK1-RELATED"/>
    <property type="match status" value="1"/>
</dbReference>
<gene>
    <name evidence="4" type="ORF">IMG5_145840</name>
</gene>
<dbReference type="InterPro" id="IPR003594">
    <property type="entry name" value="HATPase_dom"/>
</dbReference>
<dbReference type="OrthoDB" id="60033at2759"/>
<feature type="transmembrane region" description="Helical" evidence="2">
    <location>
        <begin position="99"/>
        <end position="116"/>
    </location>
</feature>
<dbReference type="Pfam" id="PF02518">
    <property type="entry name" value="HATPase_c"/>
    <property type="match status" value="1"/>
</dbReference>
<sequence>MSISLFIIFIGLFSNNLQQNKGKNIKIEYIILSLLNLLLIRLYKYNFFRISKCFFQLGQVIFLLYLNKKELKQNEENLFTECFLGIFCSMQIIQNQADYYLKISGTFLYIIIFDIIINNKLLFIFVSILFALTFCVYFYKEEQGQRELFLELKMRNQNMDLLQNLIDEKIASGVVIISKNEEKEEIKTKFMNKIIKEQLQIEKETEIINKLKEIKVQKYDEKKEIIKKSNLSQDIGHIDSELFDIGCIMAEIMDIYWYQVGEKNLKVKEKYEIRNIKNDKKRIKQVLFEIIGNAIKYTDKGKIQISTKEENKDFFWIKISDTGKGMTESVQNNLFNVRKSVMRVSLEKNKFAMKVNAGLGLEFTRKMAGILGPFDKVFIQSGENQGSSFKILLFKDWDQRQNANCEEIKKKIVKDLNQNNEEILTPDYELMNKGTILKAPVFALSAFSDEKLKCQNIGINN</sequence>
<dbReference type="OMA" id="FTICTHW"/>
<name>G0QXX7_ICHMU</name>
<dbReference type="EMBL" id="GL984091">
    <property type="protein sequence ID" value="EGR29929.1"/>
    <property type="molecule type" value="Genomic_DNA"/>
</dbReference>
<dbReference type="AlphaFoldDB" id="G0QXX7"/>
<evidence type="ECO:0000256" key="2">
    <source>
        <dbReference type="SAM" id="Phobius"/>
    </source>
</evidence>
<dbReference type="Gene3D" id="3.30.565.10">
    <property type="entry name" value="Histidine kinase-like ATPase, C-terminal domain"/>
    <property type="match status" value="1"/>
</dbReference>
<dbReference type="PANTHER" id="PTHR43719">
    <property type="entry name" value="TWO-COMPONENT HISTIDINE KINASE"/>
    <property type="match status" value="1"/>
</dbReference>
<dbReference type="STRING" id="857967.G0QXX7"/>
<dbReference type="RefSeq" id="XP_004031165.1">
    <property type="nucleotide sequence ID" value="XM_004031117.1"/>
</dbReference>
<accession>G0QXX7</accession>